<dbReference type="PANTHER" id="PTHR40012:SF1">
    <property type="entry name" value="AUTOPHAGY-RELATED PROTEIN 29"/>
    <property type="match status" value="1"/>
</dbReference>
<keyword evidence="5" id="KW-0653">Protein transport</keyword>
<comment type="similarity">
    <text evidence="2">Belongs to the ATG29 family.</text>
</comment>
<evidence type="ECO:0000313" key="11">
    <source>
        <dbReference type="Proteomes" id="UP001283341"/>
    </source>
</evidence>
<dbReference type="EMBL" id="JAUEDM010000001">
    <property type="protein sequence ID" value="KAK3331023.1"/>
    <property type="molecule type" value="Genomic_DNA"/>
</dbReference>
<accession>A0AAE0MGN8</accession>
<dbReference type="PANTHER" id="PTHR40012">
    <property type="entry name" value="AUTOPHAGY-RELATED PROTEIN 29"/>
    <property type="match status" value="1"/>
</dbReference>
<dbReference type="Gene3D" id="1.10.10.2570">
    <property type="match status" value="1"/>
</dbReference>
<evidence type="ECO:0000256" key="6">
    <source>
        <dbReference type="ARBA" id="ARBA00023006"/>
    </source>
</evidence>
<comment type="caution">
    <text evidence="10">The sequence shown here is derived from an EMBL/GenBank/DDBJ whole genome shotgun (WGS) entry which is preliminary data.</text>
</comment>
<sequence length="415" mass="43896">MEPRYHVYVRLPLYRGDFVDPPPVNWDERHSEALWSIISGVSQTEINWNELAAKFDVTVEFLLQMVSYLTERHTSQLRAQMRKVATAKGSSAPSPIPGAEPPVGFPIAEAMRGNGSGGGGRAPSALSVRKDDATNRPATPTLKAAALPVRPQVSRNSSANTVAAAAAAAAKPPARPSDAHRRRLSIITPGSPAQETEPPLSPGPAESSTLSTEESSSSGSSSPVESRIIRRPPRFQPPDGGGDGADDEEEAEPAFLPFKAQQDSASSTGGGGQDMGATLRGDARDFGRRLPKASGKSREQIRQSQTSDSSTSSAAMVPRRPTGDRKPLGPLSPRRTAELTGRRSSGSKKGKSREGSDGTPSMGSSFSDLDDASVTQSALEEALASRMQDGGIGSRMSTIGNAIRSRYLPRSTNRQ</sequence>
<dbReference type="AlphaFoldDB" id="A0AAE0MGN8"/>
<protein>
    <recommendedName>
        <fullName evidence="3">Autophagy-related protein 29</fullName>
    </recommendedName>
</protein>
<evidence type="ECO:0000256" key="2">
    <source>
        <dbReference type="ARBA" id="ARBA00010082"/>
    </source>
</evidence>
<keyword evidence="11" id="KW-1185">Reference proteome</keyword>
<feature type="domain" description="Atg29 N-terminal" evidence="9">
    <location>
        <begin position="5"/>
        <end position="57"/>
    </location>
</feature>
<reference evidence="10" key="1">
    <citation type="journal article" date="2023" name="Mol. Phylogenet. Evol.">
        <title>Genome-scale phylogeny and comparative genomics of the fungal order Sordariales.</title>
        <authorList>
            <person name="Hensen N."/>
            <person name="Bonometti L."/>
            <person name="Westerberg I."/>
            <person name="Brannstrom I.O."/>
            <person name="Guillou S."/>
            <person name="Cros-Aarteil S."/>
            <person name="Calhoun S."/>
            <person name="Haridas S."/>
            <person name="Kuo A."/>
            <person name="Mondo S."/>
            <person name="Pangilinan J."/>
            <person name="Riley R."/>
            <person name="LaButti K."/>
            <person name="Andreopoulos B."/>
            <person name="Lipzen A."/>
            <person name="Chen C."/>
            <person name="Yan M."/>
            <person name="Daum C."/>
            <person name="Ng V."/>
            <person name="Clum A."/>
            <person name="Steindorff A."/>
            <person name="Ohm R.A."/>
            <person name="Martin F."/>
            <person name="Silar P."/>
            <person name="Natvig D.O."/>
            <person name="Lalanne C."/>
            <person name="Gautier V."/>
            <person name="Ament-Velasquez S.L."/>
            <person name="Kruys A."/>
            <person name="Hutchinson M.I."/>
            <person name="Powell A.J."/>
            <person name="Barry K."/>
            <person name="Miller A.N."/>
            <person name="Grigoriev I.V."/>
            <person name="Debuchy R."/>
            <person name="Gladieux P."/>
            <person name="Hiltunen Thoren M."/>
            <person name="Johannesson H."/>
        </authorList>
    </citation>
    <scope>NUCLEOTIDE SEQUENCE</scope>
    <source>
        <strain evidence="10">CBS 118394</strain>
    </source>
</reference>
<evidence type="ECO:0000256" key="1">
    <source>
        <dbReference type="ARBA" id="ARBA00004329"/>
    </source>
</evidence>
<evidence type="ECO:0000256" key="5">
    <source>
        <dbReference type="ARBA" id="ARBA00022927"/>
    </source>
</evidence>
<keyword evidence="4" id="KW-0813">Transport</keyword>
<dbReference type="Pfam" id="PF18388">
    <property type="entry name" value="ATG29_N"/>
    <property type="match status" value="1"/>
</dbReference>
<dbReference type="Proteomes" id="UP001283341">
    <property type="component" value="Unassembled WGS sequence"/>
</dbReference>
<feature type="compositionally biased region" description="Low complexity" evidence="8">
    <location>
        <begin position="303"/>
        <end position="313"/>
    </location>
</feature>
<proteinExistence type="inferred from homology"/>
<dbReference type="InterPro" id="IPR039362">
    <property type="entry name" value="ATG29_sf"/>
</dbReference>
<gene>
    <name evidence="10" type="ORF">B0H66DRAFT_635979</name>
</gene>
<feature type="region of interest" description="Disordered" evidence="8">
    <location>
        <begin position="109"/>
        <end position="415"/>
    </location>
</feature>
<feature type="compositionally biased region" description="Low complexity" evidence="8">
    <location>
        <begin position="206"/>
        <end position="226"/>
    </location>
</feature>
<dbReference type="InterPro" id="IPR039113">
    <property type="entry name" value="ATG29"/>
</dbReference>
<evidence type="ECO:0000256" key="7">
    <source>
        <dbReference type="ARBA" id="ARBA00060351"/>
    </source>
</evidence>
<name>A0AAE0MGN8_9PEZI</name>
<comment type="function">
    <text evidence="7">Plays a role in autophagy. Functions at the preautophagosomal structure (PAS) in order to form normal autophagosomes under starvation conditions. Also plays a role in mitophagy and regulation of filamentous growth.</text>
</comment>
<feature type="compositionally biased region" description="Polar residues" evidence="8">
    <location>
        <begin position="359"/>
        <end position="378"/>
    </location>
</feature>
<evidence type="ECO:0000313" key="10">
    <source>
        <dbReference type="EMBL" id="KAK3331023.1"/>
    </source>
</evidence>
<reference evidence="10" key="2">
    <citation type="submission" date="2023-06" db="EMBL/GenBank/DDBJ databases">
        <authorList>
            <consortium name="Lawrence Berkeley National Laboratory"/>
            <person name="Haridas S."/>
            <person name="Hensen N."/>
            <person name="Bonometti L."/>
            <person name="Westerberg I."/>
            <person name="Brannstrom I.O."/>
            <person name="Guillou S."/>
            <person name="Cros-Aarteil S."/>
            <person name="Calhoun S."/>
            <person name="Kuo A."/>
            <person name="Mondo S."/>
            <person name="Pangilinan J."/>
            <person name="Riley R."/>
            <person name="Labutti K."/>
            <person name="Andreopoulos B."/>
            <person name="Lipzen A."/>
            <person name="Chen C."/>
            <person name="Yanf M."/>
            <person name="Daum C."/>
            <person name="Ng V."/>
            <person name="Clum A."/>
            <person name="Steindorff A."/>
            <person name="Ohm R."/>
            <person name="Martin F."/>
            <person name="Silar P."/>
            <person name="Natvig D."/>
            <person name="Lalanne C."/>
            <person name="Gautier V."/>
            <person name="Ament-Velasquez S.L."/>
            <person name="Kruys A."/>
            <person name="Hutchinson M.I."/>
            <person name="Powell A.J."/>
            <person name="Barry K."/>
            <person name="Miller A.N."/>
            <person name="Grigoriev I.V."/>
            <person name="Debuchy R."/>
            <person name="Gladieux P."/>
            <person name="Thoren M.H."/>
            <person name="Johannesson H."/>
        </authorList>
    </citation>
    <scope>NUCLEOTIDE SEQUENCE</scope>
    <source>
        <strain evidence="10">CBS 118394</strain>
    </source>
</reference>
<dbReference type="GO" id="GO:0000407">
    <property type="term" value="C:phagophore assembly site"/>
    <property type="evidence" value="ECO:0007669"/>
    <property type="project" value="UniProtKB-SubCell"/>
</dbReference>
<evidence type="ECO:0000256" key="4">
    <source>
        <dbReference type="ARBA" id="ARBA00022448"/>
    </source>
</evidence>
<dbReference type="InterPro" id="IPR040666">
    <property type="entry name" value="Atg29_N"/>
</dbReference>
<dbReference type="GO" id="GO:0000045">
    <property type="term" value="P:autophagosome assembly"/>
    <property type="evidence" value="ECO:0007669"/>
    <property type="project" value="InterPro"/>
</dbReference>
<dbReference type="GO" id="GO:0015031">
    <property type="term" value="P:protein transport"/>
    <property type="evidence" value="ECO:0007669"/>
    <property type="project" value="UniProtKB-KW"/>
</dbReference>
<comment type="subcellular location">
    <subcellularLocation>
        <location evidence="1">Preautophagosomal structure</location>
    </subcellularLocation>
</comment>
<keyword evidence="6" id="KW-0072">Autophagy</keyword>
<feature type="compositionally biased region" description="Low complexity" evidence="8">
    <location>
        <begin position="137"/>
        <end position="148"/>
    </location>
</feature>
<evidence type="ECO:0000259" key="9">
    <source>
        <dbReference type="Pfam" id="PF18388"/>
    </source>
</evidence>
<organism evidence="10 11">
    <name type="scientific">Apodospora peruviana</name>
    <dbReference type="NCBI Taxonomy" id="516989"/>
    <lineage>
        <taxon>Eukaryota</taxon>
        <taxon>Fungi</taxon>
        <taxon>Dikarya</taxon>
        <taxon>Ascomycota</taxon>
        <taxon>Pezizomycotina</taxon>
        <taxon>Sordariomycetes</taxon>
        <taxon>Sordariomycetidae</taxon>
        <taxon>Sordariales</taxon>
        <taxon>Lasiosphaeriaceae</taxon>
        <taxon>Apodospora</taxon>
    </lineage>
</organism>
<evidence type="ECO:0000256" key="8">
    <source>
        <dbReference type="SAM" id="MobiDB-lite"/>
    </source>
</evidence>
<evidence type="ECO:0000256" key="3">
    <source>
        <dbReference type="ARBA" id="ARBA00013784"/>
    </source>
</evidence>
<dbReference type="FunFam" id="1.10.10.2570:FF:000001">
    <property type="entry name" value="Autophagy-related protein 29"/>
    <property type="match status" value="1"/>
</dbReference>